<evidence type="ECO:0000313" key="1">
    <source>
        <dbReference type="EMBL" id="SHK91983.1"/>
    </source>
</evidence>
<protein>
    <submittedName>
        <fullName evidence="1">Uncharacterized protein</fullName>
    </submittedName>
</protein>
<sequence>MYLTKDVPSVESLDDLPACTDSREGDLVLLSSLNAVYVCDDGKWEKLDIDDLQEPCSSSSSSTEISSSSVEVSYGTFTDSRDGQVYKTVQTGEQV</sequence>
<keyword evidence="2" id="KW-1185">Reference proteome</keyword>
<proteinExistence type="predicted"/>
<evidence type="ECO:0000313" key="2">
    <source>
        <dbReference type="Proteomes" id="UP000184275"/>
    </source>
</evidence>
<dbReference type="EMBL" id="FRAW01000024">
    <property type="protein sequence ID" value="SHK91983.1"/>
    <property type="molecule type" value="Genomic_DNA"/>
</dbReference>
<organism evidence="1 2">
    <name type="scientific">Fibrobacter intestinalis</name>
    <dbReference type="NCBI Taxonomy" id="28122"/>
    <lineage>
        <taxon>Bacteria</taxon>
        <taxon>Pseudomonadati</taxon>
        <taxon>Fibrobacterota</taxon>
        <taxon>Fibrobacteria</taxon>
        <taxon>Fibrobacterales</taxon>
        <taxon>Fibrobacteraceae</taxon>
        <taxon>Fibrobacter</taxon>
    </lineage>
</organism>
<gene>
    <name evidence="1" type="ORF">SAMN05720469_1241</name>
</gene>
<dbReference type="AlphaFoldDB" id="A0A1M6WDV2"/>
<dbReference type="RefSeq" id="WP_073305169.1">
    <property type="nucleotide sequence ID" value="NZ_JAQYFD010000088.1"/>
</dbReference>
<reference evidence="2" key="1">
    <citation type="submission" date="2016-11" db="EMBL/GenBank/DDBJ databases">
        <authorList>
            <person name="Varghese N."/>
            <person name="Submissions S."/>
        </authorList>
    </citation>
    <scope>NUCLEOTIDE SEQUENCE [LARGE SCALE GENOMIC DNA]</scope>
    <source>
        <strain evidence="2">UWOS</strain>
    </source>
</reference>
<name>A0A1M6WDV2_9BACT</name>
<accession>A0A1M6WDV2</accession>
<dbReference type="Proteomes" id="UP000184275">
    <property type="component" value="Unassembled WGS sequence"/>
</dbReference>